<dbReference type="AlphaFoldDB" id="A0A396RUN8"/>
<keyword evidence="2" id="KW-1185">Reference proteome</keyword>
<dbReference type="EMBL" id="QWLV01000004">
    <property type="protein sequence ID" value="RHW17381.1"/>
    <property type="molecule type" value="Genomic_DNA"/>
</dbReference>
<evidence type="ECO:0000313" key="2">
    <source>
        <dbReference type="Proteomes" id="UP000266693"/>
    </source>
</evidence>
<sequence>MADADLGDIVDVSLGVSLQGLILSGYVSATDIVTVVLFNPTTATINLASTILRAVVWKTA</sequence>
<gene>
    <name evidence="1" type="ORF">D1610_10425</name>
</gene>
<proteinExistence type="predicted"/>
<accession>A0A396RUN8</accession>
<evidence type="ECO:0000313" key="1">
    <source>
        <dbReference type="EMBL" id="RHW17381.1"/>
    </source>
</evidence>
<reference evidence="1 2" key="1">
    <citation type="submission" date="2018-08" db="EMBL/GenBank/DDBJ databases">
        <title>The multiple taxonomic identification of Sphingomonas gilva.</title>
        <authorList>
            <person name="Zhu D."/>
            <person name="Zheng S."/>
        </authorList>
    </citation>
    <scope>NUCLEOTIDE SEQUENCE [LARGE SCALE GENOMIC DNA]</scope>
    <source>
        <strain evidence="1 2">ZDH117</strain>
    </source>
</reference>
<dbReference type="Proteomes" id="UP000266693">
    <property type="component" value="Unassembled WGS sequence"/>
</dbReference>
<comment type="caution">
    <text evidence="1">The sequence shown here is derived from an EMBL/GenBank/DDBJ whole genome shotgun (WGS) entry which is preliminary data.</text>
</comment>
<name>A0A396RUN8_9SPHN</name>
<organism evidence="1 2">
    <name type="scientific">Sphingomonas gilva</name>
    <dbReference type="NCBI Taxonomy" id="2305907"/>
    <lineage>
        <taxon>Bacteria</taxon>
        <taxon>Pseudomonadati</taxon>
        <taxon>Pseudomonadota</taxon>
        <taxon>Alphaproteobacteria</taxon>
        <taxon>Sphingomonadales</taxon>
        <taxon>Sphingomonadaceae</taxon>
        <taxon>Sphingomonas</taxon>
    </lineage>
</organism>
<protein>
    <submittedName>
        <fullName evidence="1">Uncharacterized protein</fullName>
    </submittedName>
</protein>